<proteinExistence type="predicted"/>
<name>A0A7I4YZM8_HAECO</name>
<dbReference type="Proteomes" id="UP000025227">
    <property type="component" value="Unplaced"/>
</dbReference>
<evidence type="ECO:0000256" key="1">
    <source>
        <dbReference type="SAM" id="MobiDB-lite"/>
    </source>
</evidence>
<dbReference type="OrthoDB" id="10311001at2759"/>
<sequence length="45" mass="4639">MVGSCKGMSGHSEMPQANKEAPKVEDSTHISSSPAGWVLRGVAAL</sequence>
<reference evidence="3" key="1">
    <citation type="submission" date="2020-12" db="UniProtKB">
        <authorList>
            <consortium name="WormBaseParasite"/>
        </authorList>
    </citation>
    <scope>IDENTIFICATION</scope>
    <source>
        <strain evidence="3">MHco3</strain>
    </source>
</reference>
<dbReference type="AlphaFoldDB" id="A0A7I4YZM8"/>
<accession>A0A7I4YZM8</accession>
<organism evidence="2 3">
    <name type="scientific">Haemonchus contortus</name>
    <name type="common">Barber pole worm</name>
    <dbReference type="NCBI Taxonomy" id="6289"/>
    <lineage>
        <taxon>Eukaryota</taxon>
        <taxon>Metazoa</taxon>
        <taxon>Ecdysozoa</taxon>
        <taxon>Nematoda</taxon>
        <taxon>Chromadorea</taxon>
        <taxon>Rhabditida</taxon>
        <taxon>Rhabditina</taxon>
        <taxon>Rhabditomorpha</taxon>
        <taxon>Strongyloidea</taxon>
        <taxon>Trichostrongylidae</taxon>
        <taxon>Haemonchus</taxon>
    </lineage>
</organism>
<keyword evidence="2" id="KW-1185">Reference proteome</keyword>
<evidence type="ECO:0000313" key="3">
    <source>
        <dbReference type="WBParaSite" id="HCON_00165120-00001"/>
    </source>
</evidence>
<dbReference type="WBParaSite" id="HCON_00165120-00001">
    <property type="protein sequence ID" value="HCON_00165120-00001"/>
    <property type="gene ID" value="HCON_00165120"/>
</dbReference>
<feature type="region of interest" description="Disordered" evidence="1">
    <location>
        <begin position="1"/>
        <end position="33"/>
    </location>
</feature>
<protein>
    <submittedName>
        <fullName evidence="3">AC4</fullName>
    </submittedName>
</protein>
<evidence type="ECO:0000313" key="2">
    <source>
        <dbReference type="Proteomes" id="UP000025227"/>
    </source>
</evidence>